<proteinExistence type="predicted"/>
<dbReference type="OrthoDB" id="1798833at2"/>
<comment type="caution">
    <text evidence="1">The sequence shown here is derived from an EMBL/GenBank/DDBJ whole genome shotgun (WGS) entry which is preliminary data.</text>
</comment>
<protein>
    <submittedName>
        <fullName evidence="1">MerR family transcriptional regulator</fullName>
    </submittedName>
</protein>
<gene>
    <name evidence="1" type="ORF">EKG37_21060</name>
</gene>
<accession>A0A3S0KAT2</accession>
<keyword evidence="2" id="KW-1185">Reference proteome</keyword>
<dbReference type="AlphaFoldDB" id="A0A3S0KAT2"/>
<dbReference type="EMBL" id="RXNT01000023">
    <property type="protein sequence ID" value="RTR26563.1"/>
    <property type="molecule type" value="Genomic_DNA"/>
</dbReference>
<sequence>MYLTLSQASKELDRTERQVRYLIKIGVLSPANQDTFRRDGGYRFSEDEVKRAKEKLKLEGISLRKAAQIVGVTPQYLNSLALAEKIDSKLVQIGNKTERRFNEKDCIDFKEHLHTRTHKSIAKYGEKLHLYKNRMRLFDLIPYHDETVRIVNTSTITLLKADGGLIHPDEQEILLTSDEWPHKPYNPKKGFIVFRLPIPRKSEHITYDLLYELISELGPKNIQVFERAEGDYLVRCRQARVKLNKEYFDLLQRYVIEGEIHYLNGEVKLESGIVSQYIHLPNELHAEVEKLANLRSMTTQEQLIEAVVRGVKSIQKEGF</sequence>
<name>A0A3S0KAT2_9BACI</name>
<organism evidence="1 2">
    <name type="scientific">Bacillus yapensis</name>
    <dbReference type="NCBI Taxonomy" id="2492960"/>
    <lineage>
        <taxon>Bacteria</taxon>
        <taxon>Bacillati</taxon>
        <taxon>Bacillota</taxon>
        <taxon>Bacilli</taxon>
        <taxon>Bacillales</taxon>
        <taxon>Bacillaceae</taxon>
        <taxon>Bacillus</taxon>
    </lineage>
</organism>
<dbReference type="RefSeq" id="WP_126410731.1">
    <property type="nucleotide sequence ID" value="NZ_RXNT01000023.1"/>
</dbReference>
<evidence type="ECO:0000313" key="1">
    <source>
        <dbReference type="EMBL" id="RTR26563.1"/>
    </source>
</evidence>
<reference evidence="1 2" key="1">
    <citation type="submission" date="2018-12" db="EMBL/GenBank/DDBJ databases">
        <title>Bacillus yapensis draft genome sequence.</title>
        <authorList>
            <person name="Yu L."/>
            <person name="Xu X."/>
            <person name="Tang X."/>
        </authorList>
    </citation>
    <scope>NUCLEOTIDE SEQUENCE [LARGE SCALE GENOMIC DNA]</scope>
    <source>
        <strain evidence="1 2">XXST-01</strain>
    </source>
</reference>
<dbReference type="Gene3D" id="1.10.1660.10">
    <property type="match status" value="1"/>
</dbReference>
<dbReference type="Proteomes" id="UP000271374">
    <property type="component" value="Unassembled WGS sequence"/>
</dbReference>
<evidence type="ECO:0000313" key="2">
    <source>
        <dbReference type="Proteomes" id="UP000271374"/>
    </source>
</evidence>